<dbReference type="EMBL" id="GL378324">
    <property type="protein sequence ID" value="EFJ52384.1"/>
    <property type="molecule type" value="Genomic_DNA"/>
</dbReference>
<feature type="compositionally biased region" description="Low complexity" evidence="1">
    <location>
        <begin position="290"/>
        <end position="308"/>
    </location>
</feature>
<organism evidence="3">
    <name type="scientific">Volvox carteri f. nagariensis</name>
    <dbReference type="NCBI Taxonomy" id="3068"/>
    <lineage>
        <taxon>Eukaryota</taxon>
        <taxon>Viridiplantae</taxon>
        <taxon>Chlorophyta</taxon>
        <taxon>core chlorophytes</taxon>
        <taxon>Chlorophyceae</taxon>
        <taxon>CS clade</taxon>
        <taxon>Chlamydomonadales</taxon>
        <taxon>Volvocaceae</taxon>
        <taxon>Volvox</taxon>
    </lineage>
</organism>
<dbReference type="Proteomes" id="UP000001058">
    <property type="component" value="Unassembled WGS sequence"/>
</dbReference>
<feature type="compositionally biased region" description="Polar residues" evidence="1">
    <location>
        <begin position="119"/>
        <end position="128"/>
    </location>
</feature>
<feature type="compositionally biased region" description="Low complexity" evidence="1">
    <location>
        <begin position="146"/>
        <end position="155"/>
    </location>
</feature>
<dbReference type="GeneID" id="9617452"/>
<feature type="region of interest" description="Disordered" evidence="1">
    <location>
        <begin position="181"/>
        <end position="203"/>
    </location>
</feature>
<gene>
    <name evidence="2" type="ORF">VOLCADRAFT_86767</name>
</gene>
<feature type="region of interest" description="Disordered" evidence="1">
    <location>
        <begin position="146"/>
        <end position="166"/>
    </location>
</feature>
<feature type="region of interest" description="Disordered" evidence="1">
    <location>
        <begin position="278"/>
        <end position="309"/>
    </location>
</feature>
<dbReference type="KEGG" id="vcn:VOLCADRAFT_86767"/>
<feature type="compositionally biased region" description="Pro residues" evidence="1">
    <location>
        <begin position="278"/>
        <end position="289"/>
    </location>
</feature>
<feature type="compositionally biased region" description="Low complexity" evidence="1">
    <location>
        <begin position="182"/>
        <end position="191"/>
    </location>
</feature>
<evidence type="ECO:0000256" key="1">
    <source>
        <dbReference type="SAM" id="MobiDB-lite"/>
    </source>
</evidence>
<dbReference type="RefSeq" id="XP_002946457.1">
    <property type="nucleotide sequence ID" value="XM_002946411.1"/>
</dbReference>
<dbReference type="InParanoid" id="D8TJJ6"/>
<proteinExistence type="predicted"/>
<evidence type="ECO:0000313" key="3">
    <source>
        <dbReference type="Proteomes" id="UP000001058"/>
    </source>
</evidence>
<feature type="region of interest" description="Disordered" evidence="1">
    <location>
        <begin position="223"/>
        <end position="259"/>
    </location>
</feature>
<sequence>MPALPSTQHPWNAVSSATNSLLTACIALVSDCVTGQESHLPLAEATPGRRSSEPSFDKGMVFELRNELHPEHRVPTGNRGSQLSPGQQEEQQQLRWQQQPPQLQRQQQGNQLRMAQAPSFRSGTRSKQDISTAYEYEPLLSLQSSFPHQQQQLQELEQKEQEYGPQQHCHSYHNQCQHQYEQKTQQPLQQQESMPWQKPQRPHSQLGWIPLRCPLACWTTTAASSSTNNKTTDAVGSSAQHQDLAHPHYQQPHWPLPPAELRQEPKQRRLLLHWQQGPQPPLFRLPQSPPQVQEQEPQQRQQQPRQRPCIPFFVPTTPPLDADVPSERILRLCRALCMSEGSTARLALHIWSRITGMVRLLVSMRPHARNHRQTSSSADVTTVAAAAAADRVYSVATVWLAAKLEQSRCEVPSVHTLAAAGRTLPSVVIAAELRVLQWCGWAPYTGFVPDDSHLLIEL</sequence>
<dbReference type="OrthoDB" id="548393at2759"/>
<feature type="compositionally biased region" description="Low complexity" evidence="1">
    <location>
        <begin position="223"/>
        <end position="232"/>
    </location>
</feature>
<dbReference type="AlphaFoldDB" id="D8TJJ6"/>
<evidence type="ECO:0000313" key="2">
    <source>
        <dbReference type="EMBL" id="EFJ52384.1"/>
    </source>
</evidence>
<feature type="compositionally biased region" description="Low complexity" evidence="1">
    <location>
        <begin position="80"/>
        <end position="113"/>
    </location>
</feature>
<name>D8TJJ6_VOLCA</name>
<protein>
    <submittedName>
        <fullName evidence="2">Uncharacterized protein</fullName>
    </submittedName>
</protein>
<reference evidence="2 3" key="1">
    <citation type="journal article" date="2010" name="Science">
        <title>Genomic analysis of organismal complexity in the multicellular green alga Volvox carteri.</title>
        <authorList>
            <person name="Prochnik S.E."/>
            <person name="Umen J."/>
            <person name="Nedelcu A.M."/>
            <person name="Hallmann A."/>
            <person name="Miller S.M."/>
            <person name="Nishii I."/>
            <person name="Ferris P."/>
            <person name="Kuo A."/>
            <person name="Mitros T."/>
            <person name="Fritz-Laylin L.K."/>
            <person name="Hellsten U."/>
            <person name="Chapman J."/>
            <person name="Simakov O."/>
            <person name="Rensing S.A."/>
            <person name="Terry A."/>
            <person name="Pangilinan J."/>
            <person name="Kapitonov V."/>
            <person name="Jurka J."/>
            <person name="Salamov A."/>
            <person name="Shapiro H."/>
            <person name="Schmutz J."/>
            <person name="Grimwood J."/>
            <person name="Lindquist E."/>
            <person name="Lucas S."/>
            <person name="Grigoriev I.V."/>
            <person name="Schmitt R."/>
            <person name="Kirk D."/>
            <person name="Rokhsar D.S."/>
        </authorList>
    </citation>
    <scope>NUCLEOTIDE SEQUENCE [LARGE SCALE GENOMIC DNA]</scope>
    <source>
        <strain evidence="3">f. Nagariensis / Eve</strain>
    </source>
</reference>
<accession>D8TJJ6</accession>
<feature type="region of interest" description="Disordered" evidence="1">
    <location>
        <begin position="71"/>
        <end position="128"/>
    </location>
</feature>
<keyword evidence="3" id="KW-1185">Reference proteome</keyword>